<dbReference type="GO" id="GO:0000049">
    <property type="term" value="F:tRNA binding"/>
    <property type="evidence" value="ECO:0007669"/>
    <property type="project" value="UniProtKB-UniRule"/>
</dbReference>
<evidence type="ECO:0000256" key="5">
    <source>
        <dbReference type="ARBA" id="ARBA00022980"/>
    </source>
</evidence>
<name>A0A845QBE2_9HYPH</name>
<keyword evidence="13" id="KW-1185">Reference proteome</keyword>
<dbReference type="GO" id="GO:1990904">
    <property type="term" value="C:ribonucleoprotein complex"/>
    <property type="evidence" value="ECO:0007669"/>
    <property type="project" value="UniProtKB-KW"/>
</dbReference>
<comment type="subunit">
    <text evidence="8">Part of the 50S ribosomal subunit; part of the 5S rRNA/L5/L18/L25 subcomplex. Contacts the 5S rRNA and the P site tRNA. Forms a bridge to the 30S subunit in the 70S ribosome.</text>
</comment>
<comment type="similarity">
    <text evidence="1 8 9">Belongs to the universal ribosomal protein uL5 family.</text>
</comment>
<dbReference type="FunFam" id="3.30.1440.10:FF:000001">
    <property type="entry name" value="50S ribosomal protein L5"/>
    <property type="match status" value="1"/>
</dbReference>
<dbReference type="Proteomes" id="UP000470384">
    <property type="component" value="Unassembled WGS sequence"/>
</dbReference>
<feature type="domain" description="Large ribosomal subunit protein uL5 N-terminal" evidence="10">
    <location>
        <begin position="33"/>
        <end position="90"/>
    </location>
</feature>
<keyword evidence="3 8" id="KW-0699">rRNA-binding</keyword>
<dbReference type="RefSeq" id="WP_027837633.1">
    <property type="nucleotide sequence ID" value="NZ_BMHN01000001.1"/>
</dbReference>
<dbReference type="GeneID" id="300654391"/>
<evidence type="ECO:0000256" key="2">
    <source>
        <dbReference type="ARBA" id="ARBA00022555"/>
    </source>
</evidence>
<keyword evidence="4 8" id="KW-0694">RNA-binding</keyword>
<keyword evidence="5 8" id="KW-0689">Ribosomal protein</keyword>
<comment type="function">
    <text evidence="8">This is 1 of the proteins that bind and probably mediate the attachment of the 5S RNA into the large ribosomal subunit, where it forms part of the central protuberance. In the 70S ribosome it contacts protein S13 of the 30S subunit (bridge B1b), connecting the 2 subunits; this bridge is implicated in subunit movement. Contacts the P site tRNA; the 5S rRNA and some of its associated proteins might help stabilize positioning of ribosome-bound tRNAs.</text>
</comment>
<dbReference type="InterPro" id="IPR031309">
    <property type="entry name" value="Ribosomal_uL5_C"/>
</dbReference>
<dbReference type="Pfam" id="PF00673">
    <property type="entry name" value="Ribosomal_L5_C"/>
    <property type="match status" value="1"/>
</dbReference>
<feature type="domain" description="Large ribosomal subunit protein uL5 C-terminal" evidence="11">
    <location>
        <begin position="94"/>
        <end position="187"/>
    </location>
</feature>
<gene>
    <name evidence="8 12" type="primary">rplE</name>
    <name evidence="12" type="ORF">GTQ45_08080</name>
</gene>
<dbReference type="InterPro" id="IPR020930">
    <property type="entry name" value="Ribosomal_uL5_bac-type"/>
</dbReference>
<evidence type="ECO:0000256" key="9">
    <source>
        <dbReference type="RuleBase" id="RU003930"/>
    </source>
</evidence>
<reference evidence="12 13" key="1">
    <citation type="journal article" date="2016" name="Int. J. Syst. Evol. Microbiol.">
        <title>Pyruvatibacter mobilis gen. nov., sp. nov., a marine bacterium from the culture broth of Picochlorum sp. 122.</title>
        <authorList>
            <person name="Wang G."/>
            <person name="Tang M."/>
            <person name="Wu H."/>
            <person name="Dai S."/>
            <person name="Li T."/>
            <person name="Chen C."/>
            <person name="He H."/>
            <person name="Fan J."/>
            <person name="Xiang W."/>
            <person name="Li X."/>
        </authorList>
    </citation>
    <scope>NUCLEOTIDE SEQUENCE [LARGE SCALE GENOMIC DNA]</scope>
    <source>
        <strain evidence="12 13">GYP-11</strain>
    </source>
</reference>
<dbReference type="InterPro" id="IPR022803">
    <property type="entry name" value="Ribosomal_uL5_dom_sf"/>
</dbReference>
<dbReference type="GO" id="GO:0006412">
    <property type="term" value="P:translation"/>
    <property type="evidence" value="ECO:0007669"/>
    <property type="project" value="UniProtKB-UniRule"/>
</dbReference>
<organism evidence="12 13">
    <name type="scientific">Pyruvatibacter mobilis</name>
    <dbReference type="NCBI Taxonomy" id="1712261"/>
    <lineage>
        <taxon>Bacteria</taxon>
        <taxon>Pseudomonadati</taxon>
        <taxon>Pseudomonadota</taxon>
        <taxon>Alphaproteobacteria</taxon>
        <taxon>Hyphomicrobiales</taxon>
        <taxon>Parvibaculaceae</taxon>
        <taxon>Pyruvatibacter</taxon>
    </lineage>
</organism>
<evidence type="ECO:0000256" key="8">
    <source>
        <dbReference type="HAMAP-Rule" id="MF_01333"/>
    </source>
</evidence>
<keyword evidence="6 8" id="KW-0687">Ribonucleoprotein</keyword>
<sequence length="189" mass="21022">MAEAALENYVPRARATYDNVVRQKLIEEFGYKNPMQVPKLDKIVLNIGAGSVAVGDSKKIGSAVAALEAITGQKAVVTKAKKSEASFKLREGMNIGAKVTLRRERMYEFLDRLVNIALPRVRDFRGLNPKSFDGNGNYAMGLKEHIVFPEINYDQVDHVWGMDIIVCTTAATDDEARALLRELNFPFTS</sequence>
<evidence type="ECO:0000313" key="12">
    <source>
        <dbReference type="EMBL" id="NBG95689.1"/>
    </source>
</evidence>
<dbReference type="NCBIfam" id="NF000585">
    <property type="entry name" value="PRK00010.1"/>
    <property type="match status" value="1"/>
</dbReference>
<evidence type="ECO:0000256" key="3">
    <source>
        <dbReference type="ARBA" id="ARBA00022730"/>
    </source>
</evidence>
<evidence type="ECO:0000259" key="10">
    <source>
        <dbReference type="Pfam" id="PF00281"/>
    </source>
</evidence>
<dbReference type="PIRSF" id="PIRSF002161">
    <property type="entry name" value="Ribosomal_L5"/>
    <property type="match status" value="1"/>
</dbReference>
<evidence type="ECO:0000259" key="11">
    <source>
        <dbReference type="Pfam" id="PF00673"/>
    </source>
</evidence>
<dbReference type="InterPro" id="IPR031310">
    <property type="entry name" value="Ribosomal_uL5_N"/>
</dbReference>
<dbReference type="GO" id="GO:0005840">
    <property type="term" value="C:ribosome"/>
    <property type="evidence" value="ECO:0007669"/>
    <property type="project" value="UniProtKB-KW"/>
</dbReference>
<proteinExistence type="inferred from homology"/>
<dbReference type="OrthoDB" id="9806626at2"/>
<dbReference type="PROSITE" id="PS00358">
    <property type="entry name" value="RIBOSOMAL_L5"/>
    <property type="match status" value="1"/>
</dbReference>
<dbReference type="Gene3D" id="3.30.1440.10">
    <property type="match status" value="1"/>
</dbReference>
<evidence type="ECO:0000256" key="6">
    <source>
        <dbReference type="ARBA" id="ARBA00023274"/>
    </source>
</evidence>
<keyword evidence="2 8" id="KW-0820">tRNA-binding</keyword>
<evidence type="ECO:0000256" key="4">
    <source>
        <dbReference type="ARBA" id="ARBA00022884"/>
    </source>
</evidence>
<dbReference type="GO" id="GO:0019843">
    <property type="term" value="F:rRNA binding"/>
    <property type="evidence" value="ECO:0007669"/>
    <property type="project" value="UniProtKB-UniRule"/>
</dbReference>
<dbReference type="GO" id="GO:0003735">
    <property type="term" value="F:structural constituent of ribosome"/>
    <property type="evidence" value="ECO:0007669"/>
    <property type="project" value="InterPro"/>
</dbReference>
<dbReference type="SUPFAM" id="SSF55282">
    <property type="entry name" value="RL5-like"/>
    <property type="match status" value="1"/>
</dbReference>
<dbReference type="Pfam" id="PF00281">
    <property type="entry name" value="Ribosomal_L5"/>
    <property type="match status" value="1"/>
</dbReference>
<evidence type="ECO:0000313" key="13">
    <source>
        <dbReference type="Proteomes" id="UP000470384"/>
    </source>
</evidence>
<evidence type="ECO:0000256" key="1">
    <source>
        <dbReference type="ARBA" id="ARBA00008553"/>
    </source>
</evidence>
<dbReference type="PANTHER" id="PTHR11994">
    <property type="entry name" value="60S RIBOSOMAL PROTEIN L11-RELATED"/>
    <property type="match status" value="1"/>
</dbReference>
<evidence type="ECO:0000256" key="7">
    <source>
        <dbReference type="ARBA" id="ARBA00035245"/>
    </source>
</evidence>
<dbReference type="InterPro" id="IPR002132">
    <property type="entry name" value="Ribosomal_uL5"/>
</dbReference>
<comment type="caution">
    <text evidence="12">The sequence shown here is derived from an EMBL/GenBank/DDBJ whole genome shotgun (WGS) entry which is preliminary data.</text>
</comment>
<protein>
    <recommendedName>
        <fullName evidence="7 8">Large ribosomal subunit protein uL5</fullName>
    </recommendedName>
</protein>
<dbReference type="EMBL" id="WXYQ01000006">
    <property type="protein sequence ID" value="NBG95689.1"/>
    <property type="molecule type" value="Genomic_DNA"/>
</dbReference>
<dbReference type="AlphaFoldDB" id="A0A845QBE2"/>
<dbReference type="InterPro" id="IPR020929">
    <property type="entry name" value="Ribosomal_uL5_CS"/>
</dbReference>
<accession>A0A845QBE2</accession>
<dbReference type="HAMAP" id="MF_01333_B">
    <property type="entry name" value="Ribosomal_uL5_B"/>
    <property type="match status" value="1"/>
</dbReference>